<reference evidence="2 3" key="1">
    <citation type="journal article" date="2014" name="Genome Biol. Evol.">
        <title>The secreted proteins of Achlya hypogyna and Thraustotheca clavata identify the ancestral oomycete secretome and reveal gene acquisitions by horizontal gene transfer.</title>
        <authorList>
            <person name="Misner I."/>
            <person name="Blouin N."/>
            <person name="Leonard G."/>
            <person name="Richards T.A."/>
            <person name="Lane C.E."/>
        </authorList>
    </citation>
    <scope>NUCLEOTIDE SEQUENCE [LARGE SCALE GENOMIC DNA]</scope>
    <source>
        <strain evidence="2 3">ATCC 34112</strain>
    </source>
</reference>
<gene>
    <name evidence="2" type="ORF">THRCLA_02689</name>
</gene>
<organism evidence="2 3">
    <name type="scientific">Thraustotheca clavata</name>
    <dbReference type="NCBI Taxonomy" id="74557"/>
    <lineage>
        <taxon>Eukaryota</taxon>
        <taxon>Sar</taxon>
        <taxon>Stramenopiles</taxon>
        <taxon>Oomycota</taxon>
        <taxon>Saprolegniomycetes</taxon>
        <taxon>Saprolegniales</taxon>
        <taxon>Achlyaceae</taxon>
        <taxon>Thraustotheca</taxon>
    </lineage>
</organism>
<evidence type="ECO:0000313" key="3">
    <source>
        <dbReference type="Proteomes" id="UP000243217"/>
    </source>
</evidence>
<protein>
    <submittedName>
        <fullName evidence="2">Uncharacterized protein</fullName>
    </submittedName>
</protein>
<dbReference type="AlphaFoldDB" id="A0A1W0A4B8"/>
<comment type="caution">
    <text evidence="2">The sequence shown here is derived from an EMBL/GenBank/DDBJ whole genome shotgun (WGS) entry which is preliminary data.</text>
</comment>
<dbReference type="Pfam" id="PF00612">
    <property type="entry name" value="IQ"/>
    <property type="match status" value="1"/>
</dbReference>
<proteinExistence type="predicted"/>
<dbReference type="InterPro" id="IPR000048">
    <property type="entry name" value="IQ_motif_EF-hand-BS"/>
</dbReference>
<keyword evidence="3" id="KW-1185">Reference proteome</keyword>
<sequence>MVKGKSDAMVSPKINEISSSITPILTSNCEQYEHFQSDDSEPKIDTNIQENEPPEAEVIVPPDLPLAVHIHTTTARLYTSRSPTKLIRFSPLKSSLLKATTETPLLHPTVLEPCYTAPTSLAIQQRWVIPPLALDKIPIRRKKIRKPNAVQIQAATKIQSWLRGCFCRAKYRAKREKFDRRRTIRNQVRSLSPFINERPVRFPIIQIRAPNQVETDVNIVHTDFTAREVELLDELKQLNQALENQAMKKRTQIATRLPILKLANK</sequence>
<dbReference type="CDD" id="cd23767">
    <property type="entry name" value="IQCD"/>
    <property type="match status" value="1"/>
</dbReference>
<evidence type="ECO:0000256" key="1">
    <source>
        <dbReference type="SAM" id="Coils"/>
    </source>
</evidence>
<feature type="coiled-coil region" evidence="1">
    <location>
        <begin position="225"/>
        <end position="252"/>
    </location>
</feature>
<dbReference type="PROSITE" id="PS50096">
    <property type="entry name" value="IQ"/>
    <property type="match status" value="1"/>
</dbReference>
<keyword evidence="1" id="KW-0175">Coiled coil</keyword>
<evidence type="ECO:0000313" key="2">
    <source>
        <dbReference type="EMBL" id="OQS05132.1"/>
    </source>
</evidence>
<name>A0A1W0A4B8_9STRA</name>
<accession>A0A1W0A4B8</accession>
<dbReference type="EMBL" id="JNBS01000500">
    <property type="protein sequence ID" value="OQS05132.1"/>
    <property type="molecule type" value="Genomic_DNA"/>
</dbReference>
<dbReference type="Proteomes" id="UP000243217">
    <property type="component" value="Unassembled WGS sequence"/>
</dbReference>